<feature type="compositionally biased region" description="Basic residues" evidence="1">
    <location>
        <begin position="61"/>
        <end position="70"/>
    </location>
</feature>
<feature type="chain" id="PRO_5034003308" evidence="2">
    <location>
        <begin position="20"/>
        <end position="292"/>
    </location>
</feature>
<accession>A0A8H3E7H8</accession>
<protein>
    <submittedName>
        <fullName evidence="3">Uncharacterized protein</fullName>
    </submittedName>
</protein>
<dbReference type="AlphaFoldDB" id="A0A8H3E7H8"/>
<feature type="compositionally biased region" description="Low complexity" evidence="1">
    <location>
        <begin position="85"/>
        <end position="96"/>
    </location>
</feature>
<evidence type="ECO:0000313" key="3">
    <source>
        <dbReference type="EMBL" id="CAE7220145.1"/>
    </source>
</evidence>
<sequence length="292" mass="31416">MRYNIWSFTAFAVVVLADSAKHRSINPPLSSVRHVDFASLPAAEPATNGERLAQGLPLMRPRSRKSHRAGAYHDDDKASLKRATRAASAPNAARSTLPPVQKSCNVLAKAGGTTIGFLRRDLNMFGEYGLFQTGQADALEVSFSYLIGSTLSFNLRPTNGVTQAFPYVGGAISAPSDNNDFGPGKDHYAYLVATTQTPPRSPPVAGDNSYSMATGTSSVYESEIWTYDPVTTQIRPQWVNADGWAPTTYLLYANDGSDAVLITGDPATLNRNFETSYPVITFTCVPPVSTPA</sequence>
<dbReference type="EMBL" id="CAJNJQ010005617">
    <property type="protein sequence ID" value="CAE7220145.1"/>
    <property type="molecule type" value="Genomic_DNA"/>
</dbReference>
<feature type="signal peptide" evidence="2">
    <location>
        <begin position="1"/>
        <end position="19"/>
    </location>
</feature>
<evidence type="ECO:0000313" key="4">
    <source>
        <dbReference type="Proteomes" id="UP000663827"/>
    </source>
</evidence>
<comment type="caution">
    <text evidence="3">The sequence shown here is derived from an EMBL/GenBank/DDBJ whole genome shotgun (WGS) entry which is preliminary data.</text>
</comment>
<keyword evidence="2" id="KW-0732">Signal</keyword>
<dbReference type="Proteomes" id="UP000663827">
    <property type="component" value="Unassembled WGS sequence"/>
</dbReference>
<feature type="region of interest" description="Disordered" evidence="1">
    <location>
        <begin position="49"/>
        <end position="96"/>
    </location>
</feature>
<name>A0A8H3E7H8_9AGAM</name>
<evidence type="ECO:0000256" key="1">
    <source>
        <dbReference type="SAM" id="MobiDB-lite"/>
    </source>
</evidence>
<evidence type="ECO:0000256" key="2">
    <source>
        <dbReference type="SAM" id="SignalP"/>
    </source>
</evidence>
<gene>
    <name evidence="3" type="ORF">RDB_LOCUS165774</name>
</gene>
<reference evidence="3" key="1">
    <citation type="submission" date="2021-01" db="EMBL/GenBank/DDBJ databases">
        <authorList>
            <person name="Kaushik A."/>
        </authorList>
    </citation>
    <scope>NUCLEOTIDE SEQUENCE</scope>
    <source>
        <strain evidence="3">AG5</strain>
    </source>
</reference>
<proteinExistence type="predicted"/>
<organism evidence="3 4">
    <name type="scientific">Rhizoctonia solani</name>
    <dbReference type="NCBI Taxonomy" id="456999"/>
    <lineage>
        <taxon>Eukaryota</taxon>
        <taxon>Fungi</taxon>
        <taxon>Dikarya</taxon>
        <taxon>Basidiomycota</taxon>
        <taxon>Agaricomycotina</taxon>
        <taxon>Agaricomycetes</taxon>
        <taxon>Cantharellales</taxon>
        <taxon>Ceratobasidiaceae</taxon>
        <taxon>Rhizoctonia</taxon>
    </lineage>
</organism>